<name>A0A4Q7AIX1_9GAMM</name>
<evidence type="ECO:0000313" key="2">
    <source>
        <dbReference type="EMBL" id="RZG45369.1"/>
    </source>
</evidence>
<dbReference type="Proteomes" id="UP000293863">
    <property type="component" value="Unassembled WGS sequence"/>
</dbReference>
<keyword evidence="3" id="KW-1185">Reference proteome</keyword>
<proteinExistence type="predicted"/>
<feature type="signal peptide" evidence="1">
    <location>
        <begin position="1"/>
        <end position="18"/>
    </location>
</feature>
<reference evidence="2 3" key="1">
    <citation type="submission" date="2019-02" db="EMBL/GenBank/DDBJ databases">
        <title>The Batch Genome Submission of Acinetobacter spp. strains.</title>
        <authorList>
            <person name="Qin J."/>
            <person name="Hu Y."/>
            <person name="Ye H."/>
            <person name="Wei L."/>
            <person name="Feng Y."/>
            <person name="Zong Z."/>
        </authorList>
    </citation>
    <scope>NUCLEOTIDE SEQUENCE [LARGE SCALE GENOMIC DNA]</scope>
    <source>
        <strain evidence="2 3">WCHAW060049</strain>
    </source>
</reference>
<gene>
    <name evidence="2" type="ORF">EXU28_12225</name>
</gene>
<organism evidence="2 3">
    <name type="scientific">Acinetobacter wuhouensis</name>
    <dbReference type="NCBI Taxonomy" id="1879050"/>
    <lineage>
        <taxon>Bacteria</taxon>
        <taxon>Pseudomonadati</taxon>
        <taxon>Pseudomonadota</taxon>
        <taxon>Gammaproteobacteria</taxon>
        <taxon>Moraxellales</taxon>
        <taxon>Moraxellaceae</taxon>
        <taxon>Acinetobacter</taxon>
    </lineage>
</organism>
<accession>A0A4Q7AIX1</accession>
<evidence type="ECO:0000313" key="3">
    <source>
        <dbReference type="Proteomes" id="UP000293863"/>
    </source>
</evidence>
<sequence>MKKNYLILLLLFPTLSFGNVVDTFFDQFKAKSNYYIYKDKQSKWNYDCLVYANMTKKGLNINTVNFDKKKKSIQFTFDSPDHPFYKVSKIKKIDNNHYKVVFYDEDGGINFNFDVTLKNNGISEWDYHDATEESDNFIDRGFTLISFDSTPKFQIINKCKL</sequence>
<protein>
    <submittedName>
        <fullName evidence="2">Uncharacterized protein</fullName>
    </submittedName>
</protein>
<feature type="chain" id="PRO_5020798382" evidence="1">
    <location>
        <begin position="19"/>
        <end position="161"/>
    </location>
</feature>
<comment type="caution">
    <text evidence="2">The sequence shown here is derived from an EMBL/GenBank/DDBJ whole genome shotgun (WGS) entry which is preliminary data.</text>
</comment>
<keyword evidence="1" id="KW-0732">Signal</keyword>
<evidence type="ECO:0000256" key="1">
    <source>
        <dbReference type="SAM" id="SignalP"/>
    </source>
</evidence>
<dbReference type="EMBL" id="SGSQ01000018">
    <property type="protein sequence ID" value="RZG45369.1"/>
    <property type="molecule type" value="Genomic_DNA"/>
</dbReference>
<dbReference type="AlphaFoldDB" id="A0A4Q7AIX1"/>